<dbReference type="EMBL" id="JARJLG010000047">
    <property type="protein sequence ID" value="KAJ7760863.1"/>
    <property type="molecule type" value="Genomic_DNA"/>
</dbReference>
<keyword evidence="3" id="KW-1185">Reference proteome</keyword>
<organism evidence="2 3">
    <name type="scientific">Mycena maculata</name>
    <dbReference type="NCBI Taxonomy" id="230809"/>
    <lineage>
        <taxon>Eukaryota</taxon>
        <taxon>Fungi</taxon>
        <taxon>Dikarya</taxon>
        <taxon>Basidiomycota</taxon>
        <taxon>Agaricomycotina</taxon>
        <taxon>Agaricomycetes</taxon>
        <taxon>Agaricomycetidae</taxon>
        <taxon>Agaricales</taxon>
        <taxon>Marasmiineae</taxon>
        <taxon>Mycenaceae</taxon>
        <taxon>Mycena</taxon>
    </lineage>
</organism>
<sequence length="53" mass="5776">MHKYVPAPLPLDRERPSAAAHRTSDRAEHSLLREEEPDPGKGGGGSKEGEAER</sequence>
<feature type="compositionally biased region" description="Basic and acidic residues" evidence="1">
    <location>
        <begin position="11"/>
        <end position="34"/>
    </location>
</feature>
<protein>
    <submittedName>
        <fullName evidence="2">Uncharacterized protein</fullName>
    </submittedName>
</protein>
<name>A0AAD7NI16_9AGAR</name>
<dbReference type="Proteomes" id="UP001215280">
    <property type="component" value="Unassembled WGS sequence"/>
</dbReference>
<accession>A0AAD7NI16</accession>
<evidence type="ECO:0000313" key="2">
    <source>
        <dbReference type="EMBL" id="KAJ7760863.1"/>
    </source>
</evidence>
<comment type="caution">
    <text evidence="2">The sequence shown here is derived from an EMBL/GenBank/DDBJ whole genome shotgun (WGS) entry which is preliminary data.</text>
</comment>
<gene>
    <name evidence="2" type="ORF">DFH07DRAFT_957393</name>
</gene>
<dbReference type="AlphaFoldDB" id="A0AAD7NI16"/>
<reference evidence="2" key="1">
    <citation type="submission" date="2023-03" db="EMBL/GenBank/DDBJ databases">
        <title>Massive genome expansion in bonnet fungi (Mycena s.s.) driven by repeated elements and novel gene families across ecological guilds.</title>
        <authorList>
            <consortium name="Lawrence Berkeley National Laboratory"/>
            <person name="Harder C.B."/>
            <person name="Miyauchi S."/>
            <person name="Viragh M."/>
            <person name="Kuo A."/>
            <person name="Thoen E."/>
            <person name="Andreopoulos B."/>
            <person name="Lu D."/>
            <person name="Skrede I."/>
            <person name="Drula E."/>
            <person name="Henrissat B."/>
            <person name="Morin E."/>
            <person name="Kohler A."/>
            <person name="Barry K."/>
            <person name="LaButti K."/>
            <person name="Morin E."/>
            <person name="Salamov A."/>
            <person name="Lipzen A."/>
            <person name="Mereny Z."/>
            <person name="Hegedus B."/>
            <person name="Baldrian P."/>
            <person name="Stursova M."/>
            <person name="Weitz H."/>
            <person name="Taylor A."/>
            <person name="Grigoriev I.V."/>
            <person name="Nagy L.G."/>
            <person name="Martin F."/>
            <person name="Kauserud H."/>
        </authorList>
    </citation>
    <scope>NUCLEOTIDE SEQUENCE</scope>
    <source>
        <strain evidence="2">CBHHK188m</strain>
    </source>
</reference>
<feature type="region of interest" description="Disordered" evidence="1">
    <location>
        <begin position="1"/>
        <end position="53"/>
    </location>
</feature>
<evidence type="ECO:0000256" key="1">
    <source>
        <dbReference type="SAM" id="MobiDB-lite"/>
    </source>
</evidence>
<evidence type="ECO:0000313" key="3">
    <source>
        <dbReference type="Proteomes" id="UP001215280"/>
    </source>
</evidence>
<proteinExistence type="predicted"/>